<feature type="compositionally biased region" description="Basic residues" evidence="1">
    <location>
        <begin position="147"/>
        <end position="172"/>
    </location>
</feature>
<evidence type="ECO:0000313" key="2">
    <source>
        <dbReference type="EMBL" id="QHT77085.1"/>
    </source>
</evidence>
<sequence length="172" mass="20411">MDTDLSIQNAIEIINTRTDDINILLNHWNENQNNDRYRQDFNNHTNDILRIFEQFVDIINRTPDNRYLRLSTHLYHNLEWLLGNIYNMLGDPNDVNDSRHQLRSEIGLLDKTQRMTNMINILDAYIIRHSPREVILPPPPPSSGGTRKYKKSKKTRKTRKSKKTKRCKKSVK</sequence>
<proteinExistence type="predicted"/>
<organism evidence="2">
    <name type="scientific">viral metagenome</name>
    <dbReference type="NCBI Taxonomy" id="1070528"/>
    <lineage>
        <taxon>unclassified sequences</taxon>
        <taxon>metagenomes</taxon>
        <taxon>organismal metagenomes</taxon>
    </lineage>
</organism>
<evidence type="ECO:0000256" key="1">
    <source>
        <dbReference type="SAM" id="MobiDB-lite"/>
    </source>
</evidence>
<feature type="region of interest" description="Disordered" evidence="1">
    <location>
        <begin position="132"/>
        <end position="172"/>
    </location>
</feature>
<accession>A0A6C0HAF3</accession>
<dbReference type="AlphaFoldDB" id="A0A6C0HAF3"/>
<reference evidence="2" key="1">
    <citation type="journal article" date="2020" name="Nature">
        <title>Giant virus diversity and host interactions through global metagenomics.</title>
        <authorList>
            <person name="Schulz F."/>
            <person name="Roux S."/>
            <person name="Paez-Espino D."/>
            <person name="Jungbluth S."/>
            <person name="Walsh D.A."/>
            <person name="Denef V.J."/>
            <person name="McMahon K.D."/>
            <person name="Konstantinidis K.T."/>
            <person name="Eloe-Fadrosh E.A."/>
            <person name="Kyrpides N.C."/>
            <person name="Woyke T."/>
        </authorList>
    </citation>
    <scope>NUCLEOTIDE SEQUENCE</scope>
    <source>
        <strain evidence="2">GVMAG-M-3300023179-86</strain>
    </source>
</reference>
<protein>
    <submittedName>
        <fullName evidence="2">Uncharacterized protein</fullName>
    </submittedName>
</protein>
<dbReference type="EMBL" id="MN739916">
    <property type="protein sequence ID" value="QHT77085.1"/>
    <property type="molecule type" value="Genomic_DNA"/>
</dbReference>
<name>A0A6C0HAF3_9ZZZZ</name>